<dbReference type="Gene3D" id="3.40.50.1820">
    <property type="entry name" value="alpha/beta hydrolase"/>
    <property type="match status" value="1"/>
</dbReference>
<evidence type="ECO:0000259" key="2">
    <source>
        <dbReference type="Pfam" id="PF00135"/>
    </source>
</evidence>
<dbReference type="EMBL" id="LJBN01000118">
    <property type="protein sequence ID" value="OOQ88567.1"/>
    <property type="molecule type" value="Genomic_DNA"/>
</dbReference>
<feature type="domain" description="Carboxylesterase type B" evidence="2">
    <location>
        <begin position="4"/>
        <end position="459"/>
    </location>
</feature>
<dbReference type="PANTHER" id="PTHR43142">
    <property type="entry name" value="CARBOXYLIC ESTER HYDROLASE"/>
    <property type="match status" value="1"/>
</dbReference>
<dbReference type="Pfam" id="PF00135">
    <property type="entry name" value="COesterase"/>
    <property type="match status" value="1"/>
</dbReference>
<comment type="caution">
    <text evidence="3">The sequence shown here is derived from an EMBL/GenBank/DDBJ whole genome shotgun (WGS) entry which is preliminary data.</text>
</comment>
<dbReference type="GO" id="GO:0017000">
    <property type="term" value="P:antibiotic biosynthetic process"/>
    <property type="evidence" value="ECO:0007669"/>
    <property type="project" value="UniProtKB-ARBA"/>
</dbReference>
<dbReference type="InterPro" id="IPR002018">
    <property type="entry name" value="CarbesteraseB"/>
</dbReference>
<name>A0A1S9RSU0_PENBI</name>
<evidence type="ECO:0000256" key="1">
    <source>
        <dbReference type="SAM" id="MobiDB-lite"/>
    </source>
</evidence>
<dbReference type="AlphaFoldDB" id="A0A1S9RSU0"/>
<dbReference type="GO" id="GO:0072330">
    <property type="term" value="P:monocarboxylic acid biosynthetic process"/>
    <property type="evidence" value="ECO:0007669"/>
    <property type="project" value="UniProtKB-ARBA"/>
</dbReference>
<evidence type="ECO:0000313" key="3">
    <source>
        <dbReference type="EMBL" id="OOQ88567.1"/>
    </source>
</evidence>
<reference evidence="4" key="1">
    <citation type="submission" date="2015-09" db="EMBL/GenBank/DDBJ databases">
        <authorList>
            <person name="Fill T.P."/>
            <person name="Baretta J.F."/>
            <person name="de Almeida L.G."/>
            <person name="Rocha M."/>
            <person name="de Souza D.H."/>
            <person name="Malavazi I."/>
            <person name="Cerdeira L.T."/>
            <person name="Hong H."/>
            <person name="Samborskyy M."/>
            <person name="de Vasconcelos A.T."/>
            <person name="Leadlay P."/>
            <person name="Rodrigues-Filho E."/>
        </authorList>
    </citation>
    <scope>NUCLEOTIDE SEQUENCE [LARGE SCALE GENOMIC DNA]</scope>
    <source>
        <strain evidence="4">LaBioMMi 136</strain>
    </source>
</reference>
<dbReference type="InterPro" id="IPR029058">
    <property type="entry name" value="AB_hydrolase_fold"/>
</dbReference>
<organism evidence="3 4">
    <name type="scientific">Penicillium brasilianum</name>
    <dbReference type="NCBI Taxonomy" id="104259"/>
    <lineage>
        <taxon>Eukaryota</taxon>
        <taxon>Fungi</taxon>
        <taxon>Dikarya</taxon>
        <taxon>Ascomycota</taxon>
        <taxon>Pezizomycotina</taxon>
        <taxon>Eurotiomycetes</taxon>
        <taxon>Eurotiomycetidae</taxon>
        <taxon>Eurotiales</taxon>
        <taxon>Aspergillaceae</taxon>
        <taxon>Penicillium</taxon>
    </lineage>
</organism>
<dbReference type="SUPFAM" id="SSF53474">
    <property type="entry name" value="alpha/beta-Hydrolases"/>
    <property type="match status" value="1"/>
</dbReference>
<dbReference type="Proteomes" id="UP000190744">
    <property type="component" value="Unassembled WGS sequence"/>
</dbReference>
<accession>A0A1S9RSU0</accession>
<gene>
    <name evidence="3" type="ORF">PEBR_12687</name>
</gene>
<dbReference type="PANTHER" id="PTHR43142:SF11">
    <property type="entry name" value="CARBOXYLIC ESTER HYDROLASE"/>
    <property type="match status" value="1"/>
</dbReference>
<sequence length="610" mass="66676">MTATINTSKLGQIRGKLGDGVTQYLGIKYATLESRFADAQLIEERQGDLLDASTDGPTALSLPIGCDIELGHVQHSLPKKELPQSDLDCLNLNIAVPSDATSSSNLPVLFFIHGGGLFIGANSWPQYDLTRLAKLSIEKGLPVVIVAINYRLGAPGFLTSKELRDAGYKSNNGLRDQRVALEWVHRHIRDFGGDPENITTGGMSAGAASVTYHLHSKTPLFKRAIVMSGSSLLIQALPYEIHEENYQKAMAALGLADVSAEDRVKALLEMPGQDLVTKLPPSVRYVPALDSDLVAPGVTYSEVGNLASKVLPGKEWCKDLLIGDAEVDASIFEYLSPQMRNNCAKRFIAALNENVGSHSEIAQRILDAYQVSEGTPDNEAILSILKFFTDILFHSSTLSFARGWNGSAHVYYFNEGNPWDGPWKGRANHILDVIYFFQNLGEFLTPEQRQVGEVFAENFFKFCHGIAPWPAITPGTIDAGFSARIYGPSQKGTMTSVAQQAFGGETLRRSVLVRYASMIQISSTSILSEASMKKRRVLRILLYIKVAAKSYRGGTNGTFGGDWGFPRIWGSYRRELGACGDLVGRHSPTAKEDKPQTPIIDPTKSAEEDS</sequence>
<proteinExistence type="predicted"/>
<evidence type="ECO:0000313" key="4">
    <source>
        <dbReference type="Proteomes" id="UP000190744"/>
    </source>
</evidence>
<protein>
    <submittedName>
        <fullName evidence="3">Putative carboxylesterase</fullName>
    </submittedName>
</protein>
<feature type="region of interest" description="Disordered" evidence="1">
    <location>
        <begin position="584"/>
        <end position="610"/>
    </location>
</feature>